<sequence>MELPMEFYYNDSFIEDEDLECINGTNALKKFKRITLDYKEMLLIIDGNETSMGSAHGYNKPVDNRIFKVIERHGGVTDY</sequence>
<accession>A0A914CGH9</accession>
<dbReference type="WBParaSite" id="ACRNAN_scaffold10191.g32426.t1">
    <property type="protein sequence ID" value="ACRNAN_scaffold10191.g32426.t1"/>
    <property type="gene ID" value="ACRNAN_scaffold10191.g32426"/>
</dbReference>
<name>A0A914CGH9_9BILA</name>
<evidence type="ECO:0000313" key="2">
    <source>
        <dbReference type="WBParaSite" id="ACRNAN_scaffold10191.g32426.t1"/>
    </source>
</evidence>
<organism evidence="1 2">
    <name type="scientific">Acrobeloides nanus</name>
    <dbReference type="NCBI Taxonomy" id="290746"/>
    <lineage>
        <taxon>Eukaryota</taxon>
        <taxon>Metazoa</taxon>
        <taxon>Ecdysozoa</taxon>
        <taxon>Nematoda</taxon>
        <taxon>Chromadorea</taxon>
        <taxon>Rhabditida</taxon>
        <taxon>Tylenchina</taxon>
        <taxon>Cephalobomorpha</taxon>
        <taxon>Cephaloboidea</taxon>
        <taxon>Cephalobidae</taxon>
        <taxon>Acrobeloides</taxon>
    </lineage>
</organism>
<proteinExistence type="predicted"/>
<protein>
    <submittedName>
        <fullName evidence="2">Uncharacterized protein</fullName>
    </submittedName>
</protein>
<dbReference type="AlphaFoldDB" id="A0A914CGH9"/>
<dbReference type="Proteomes" id="UP000887540">
    <property type="component" value="Unplaced"/>
</dbReference>
<reference evidence="2" key="1">
    <citation type="submission" date="2022-11" db="UniProtKB">
        <authorList>
            <consortium name="WormBaseParasite"/>
        </authorList>
    </citation>
    <scope>IDENTIFICATION</scope>
</reference>
<keyword evidence="1" id="KW-1185">Reference proteome</keyword>
<evidence type="ECO:0000313" key="1">
    <source>
        <dbReference type="Proteomes" id="UP000887540"/>
    </source>
</evidence>